<accession>Q2YZT7</accession>
<dbReference type="Gene3D" id="2.120.10.30">
    <property type="entry name" value="TolB, C-terminal domain"/>
    <property type="match status" value="2"/>
</dbReference>
<dbReference type="PANTHER" id="PTHR36842">
    <property type="entry name" value="PROTEIN TOLB HOMOLOG"/>
    <property type="match status" value="1"/>
</dbReference>
<dbReference type="InterPro" id="IPR014167">
    <property type="entry name" value="Tol-Pal_TolB"/>
</dbReference>
<organism evidence="6">
    <name type="scientific">uncultured delta proteobacterium</name>
    <dbReference type="NCBI Taxonomy" id="34034"/>
    <lineage>
        <taxon>Bacteria</taxon>
        <taxon>Deltaproteobacteria</taxon>
        <taxon>environmental samples</taxon>
    </lineage>
</organism>
<dbReference type="NCBIfam" id="TIGR02800">
    <property type="entry name" value="propeller_TolB"/>
    <property type="match status" value="1"/>
</dbReference>
<keyword evidence="3" id="KW-0732">Signal</keyword>
<sequence length="437" mass="49474">MKHSILIIFLFIILFLYTSTGDARVYIDINAPVQRQIPVVVFPFKIINHLQNTHTITSLEKVLQDDIKYSSFFRIITPASYLVDPKKQGIKKKEIIFSDWSTIGAELIITTGITVINNKLNIELRLFDVFSKELLLGRQYNVTMAEARKSIHTFMDEIIKTMTGYPGNFLTKIAFVKSTAGVKNIYQVDFDGYNPTPITNFKSITLGPSWGKNSNILFYISYFKGNPDLYLHNLLTGRIYKISGFKGINLSASWSDKHQMIATSLSKDGYPDIYLMNTNGNIISRLTRSNSIDISPTWSPDGKKIAFVSDRGGNPNIYTMNSNGQNVRRLTFEGTYNTSPDWSPKGDNIVFTGRDNLGYFQIYTIRPDGSGLCQITFNSADNEEPSWSPDGRFIVYSSTIEGKSGIYIMLFNGTGRRKLINLNGEQTYPVWSPRLDM</sequence>
<dbReference type="AlphaFoldDB" id="Q2YZT7"/>
<dbReference type="PANTHER" id="PTHR36842:SF1">
    <property type="entry name" value="PROTEIN TOLB"/>
    <property type="match status" value="1"/>
</dbReference>
<evidence type="ECO:0000256" key="4">
    <source>
        <dbReference type="ARBA" id="ARBA00022764"/>
    </source>
</evidence>
<reference evidence="6" key="1">
    <citation type="journal article" date="2005" name="Environ. Microbiol.">
        <title>Lateral gene transfer and phylogenetic assignment of environmental fosmid clones.</title>
        <authorList>
            <person name="Nesbo C.L."/>
            <person name="Boucher Y."/>
            <person name="Dlutek M."/>
            <person name="Doolittle F.W."/>
        </authorList>
    </citation>
    <scope>NUCLEOTIDE SEQUENCE</scope>
</reference>
<dbReference type="GO" id="GO:0042597">
    <property type="term" value="C:periplasmic space"/>
    <property type="evidence" value="ECO:0007669"/>
    <property type="project" value="UniProtKB-SubCell"/>
</dbReference>
<dbReference type="Pfam" id="PF04052">
    <property type="entry name" value="TolB_N"/>
    <property type="match status" value="1"/>
</dbReference>
<dbReference type="GO" id="GO:0017038">
    <property type="term" value="P:protein import"/>
    <property type="evidence" value="ECO:0007669"/>
    <property type="project" value="InterPro"/>
</dbReference>
<evidence type="ECO:0000256" key="1">
    <source>
        <dbReference type="ARBA" id="ARBA00004418"/>
    </source>
</evidence>
<evidence type="ECO:0000313" key="6">
    <source>
        <dbReference type="EMBL" id="CAI78611.1"/>
    </source>
</evidence>
<dbReference type="InterPro" id="IPR011042">
    <property type="entry name" value="6-blade_b-propeller_TolB-like"/>
</dbReference>
<dbReference type="InterPro" id="IPR007195">
    <property type="entry name" value="TolB_N"/>
</dbReference>
<proteinExistence type="inferred from homology"/>
<comment type="subcellular location">
    <subcellularLocation>
        <location evidence="1">Periplasm</location>
    </subcellularLocation>
</comment>
<dbReference type="Gene3D" id="3.40.50.10070">
    <property type="entry name" value="TolB, N-terminal domain"/>
    <property type="match status" value="1"/>
</dbReference>
<dbReference type="Pfam" id="PF26549">
    <property type="entry name" value="Tricorn_N"/>
    <property type="match status" value="1"/>
</dbReference>
<evidence type="ECO:0000256" key="2">
    <source>
        <dbReference type="ARBA" id="ARBA00009820"/>
    </source>
</evidence>
<name>Q2YZT7_9DELT</name>
<comment type="similarity">
    <text evidence="2">Belongs to the TolB family.</text>
</comment>
<dbReference type="InterPro" id="IPR011659">
    <property type="entry name" value="WD40"/>
</dbReference>
<dbReference type="EMBL" id="AJ937767">
    <property type="protein sequence ID" value="CAI78611.1"/>
    <property type="molecule type" value="Genomic_DNA"/>
</dbReference>
<dbReference type="HAMAP" id="MF_00671">
    <property type="entry name" value="TolB"/>
    <property type="match status" value="1"/>
</dbReference>
<keyword evidence="4" id="KW-0574">Periplasm</keyword>
<evidence type="ECO:0000259" key="5">
    <source>
        <dbReference type="Pfam" id="PF04052"/>
    </source>
</evidence>
<feature type="domain" description="TolB N-terminal" evidence="5">
    <location>
        <begin position="26"/>
        <end position="133"/>
    </location>
</feature>
<evidence type="ECO:0000256" key="3">
    <source>
        <dbReference type="ARBA" id="ARBA00022729"/>
    </source>
</evidence>
<protein>
    <submittedName>
        <fullName evidence="6">TolB protein</fullName>
    </submittedName>
</protein>
<dbReference type="SUPFAM" id="SSF52964">
    <property type="entry name" value="TolB, N-terminal domain"/>
    <property type="match status" value="1"/>
</dbReference>
<gene>
    <name evidence="6" type="primary">tolB</name>
</gene>
<dbReference type="Pfam" id="PF07676">
    <property type="entry name" value="PD40"/>
    <property type="match status" value="2"/>
</dbReference>
<dbReference type="SUPFAM" id="SSF69304">
    <property type="entry name" value="Tricorn protease N-terminal domain"/>
    <property type="match status" value="1"/>
</dbReference>